<keyword evidence="1" id="KW-0472">Membrane</keyword>
<name>A0A1H9MPH5_9BACI</name>
<sequence>MKSFLVHYWTWILLFMVGLNLVLGLLILELNSEGIAALVFGGIGFLALLYLTLIDYKKRKDD</sequence>
<keyword evidence="1" id="KW-1133">Transmembrane helix</keyword>
<keyword evidence="1" id="KW-0812">Transmembrane</keyword>
<dbReference type="RefSeq" id="WP_091776274.1">
    <property type="nucleotide sequence ID" value="NZ_FOES01000067.1"/>
</dbReference>
<proteinExistence type="predicted"/>
<evidence type="ECO:0000256" key="1">
    <source>
        <dbReference type="SAM" id="Phobius"/>
    </source>
</evidence>
<feature type="transmembrane region" description="Helical" evidence="1">
    <location>
        <begin position="34"/>
        <end position="53"/>
    </location>
</feature>
<evidence type="ECO:0000313" key="2">
    <source>
        <dbReference type="EMBL" id="SER25419.1"/>
    </source>
</evidence>
<dbReference type="AlphaFoldDB" id="A0A1H9MPH5"/>
<keyword evidence="3" id="KW-1185">Reference proteome</keyword>
<dbReference type="Proteomes" id="UP000199427">
    <property type="component" value="Unassembled WGS sequence"/>
</dbReference>
<feature type="transmembrane region" description="Helical" evidence="1">
    <location>
        <begin position="7"/>
        <end position="28"/>
    </location>
</feature>
<gene>
    <name evidence="2" type="ORF">SAMN05216362_1678</name>
</gene>
<protein>
    <submittedName>
        <fullName evidence="2">Uncharacterized protein</fullName>
    </submittedName>
</protein>
<organism evidence="2 3">
    <name type="scientific">Piscibacillus halophilus</name>
    <dbReference type="NCBI Taxonomy" id="571933"/>
    <lineage>
        <taxon>Bacteria</taxon>
        <taxon>Bacillati</taxon>
        <taxon>Bacillota</taxon>
        <taxon>Bacilli</taxon>
        <taxon>Bacillales</taxon>
        <taxon>Bacillaceae</taxon>
        <taxon>Piscibacillus</taxon>
    </lineage>
</organism>
<accession>A0A1H9MPH5</accession>
<evidence type="ECO:0000313" key="3">
    <source>
        <dbReference type="Proteomes" id="UP000199427"/>
    </source>
</evidence>
<dbReference type="STRING" id="571933.SAMN05216362_1678"/>
<reference evidence="2 3" key="1">
    <citation type="submission" date="2016-10" db="EMBL/GenBank/DDBJ databases">
        <authorList>
            <person name="de Groot N.N."/>
        </authorList>
    </citation>
    <scope>NUCLEOTIDE SEQUENCE [LARGE SCALE GENOMIC DNA]</scope>
    <source>
        <strain evidence="2 3">DSM 21633</strain>
    </source>
</reference>
<dbReference type="EMBL" id="FOES01000067">
    <property type="protein sequence ID" value="SER25419.1"/>
    <property type="molecule type" value="Genomic_DNA"/>
</dbReference>